<accession>A0A9Q1KCD1</accession>
<dbReference type="EMBL" id="JAKOGI010000163">
    <property type="protein sequence ID" value="KAJ8441521.1"/>
    <property type="molecule type" value="Genomic_DNA"/>
</dbReference>
<dbReference type="Proteomes" id="UP001153076">
    <property type="component" value="Unassembled WGS sequence"/>
</dbReference>
<evidence type="ECO:0000313" key="2">
    <source>
        <dbReference type="Proteomes" id="UP001153076"/>
    </source>
</evidence>
<comment type="caution">
    <text evidence="1">The sequence shown here is derived from an EMBL/GenBank/DDBJ whole genome shotgun (WGS) entry which is preliminary data.</text>
</comment>
<protein>
    <submittedName>
        <fullName evidence="1">Uncharacterized protein</fullName>
    </submittedName>
</protein>
<evidence type="ECO:0000313" key="1">
    <source>
        <dbReference type="EMBL" id="KAJ8441521.1"/>
    </source>
</evidence>
<name>A0A9Q1KCD1_9CARY</name>
<gene>
    <name evidence="1" type="ORF">Cgig2_026322</name>
</gene>
<proteinExistence type="predicted"/>
<organism evidence="1 2">
    <name type="scientific">Carnegiea gigantea</name>
    <dbReference type="NCBI Taxonomy" id="171969"/>
    <lineage>
        <taxon>Eukaryota</taxon>
        <taxon>Viridiplantae</taxon>
        <taxon>Streptophyta</taxon>
        <taxon>Embryophyta</taxon>
        <taxon>Tracheophyta</taxon>
        <taxon>Spermatophyta</taxon>
        <taxon>Magnoliopsida</taxon>
        <taxon>eudicotyledons</taxon>
        <taxon>Gunneridae</taxon>
        <taxon>Pentapetalae</taxon>
        <taxon>Caryophyllales</taxon>
        <taxon>Cactineae</taxon>
        <taxon>Cactaceae</taxon>
        <taxon>Cactoideae</taxon>
        <taxon>Echinocereeae</taxon>
        <taxon>Carnegiea</taxon>
    </lineage>
</organism>
<dbReference type="AlphaFoldDB" id="A0A9Q1KCD1"/>
<sequence length="664" mass="74875">MVDKTSKSPSQSLIDSALPKLPLRLCHSSFRKTEALQSQRWVGGILEVSFSILRVINSLDLRESPLLEMIHDDEQDSSYQAMPIAALDKKDTNSRWFTSNSVGYTSNLAVIYDIPTNLRRYREETQISPMVVLTTTTVFPLLLILPNLESYQCWMEFDLTIIANPTQPDLGPTHMPSNSVWGLIVILKSSHLNQNFVLNFQESRSKHSSPPQRQIYSCLPELPLIWPLLLQIPPVAAQTATIYPKRDAATLEHIRIILTNPNAMTTQGEDSSNSDTLIAMKNDEDEGMDADENIDMYLNLENIKDVEMSTDSSKRKRVEEGSFISLDPRIPVIHVILPGCRVVLLFCNAIISSKGSGILAECTSCDCFIFTKIECYGYHGLDLEFSSYPHAQNEWLMLIVTYLAPNGMRVSLTMGGCRILFKCTRTSVAPTSSEQPKSGHIWLSFPPIKKSMMHITKSETPLIFITMVSSSVVRATTSALTSTKGSCFLFANEEHCSSKAIDLTAFGPRKNMFIKYCMSLDDKHIQLSKCKPLVVVFTITDTHQLPDNYNRLSPTKRNIFMQVLSSLSAPRTHVDRFFTINSMDNPYTNISWCCTTKGSRIVLWHSSHHNQPSRFIPRLDPPPYIAYIRNIFYVKQISKKLGVGTIHVGINPNTIRMGYRINLS</sequence>
<keyword evidence="2" id="KW-1185">Reference proteome</keyword>
<reference evidence="1" key="1">
    <citation type="submission" date="2022-04" db="EMBL/GenBank/DDBJ databases">
        <title>Carnegiea gigantea Genome sequencing and assembly v2.</title>
        <authorList>
            <person name="Copetti D."/>
            <person name="Sanderson M.J."/>
            <person name="Burquez A."/>
            <person name="Wojciechowski M.F."/>
        </authorList>
    </citation>
    <scope>NUCLEOTIDE SEQUENCE</scope>
    <source>
        <strain evidence="1">SGP5-SGP5p</strain>
        <tissue evidence="1">Aerial part</tissue>
    </source>
</reference>